<keyword evidence="5" id="KW-0812">Transmembrane</keyword>
<protein>
    <recommendedName>
        <fullName evidence="3">signal peptidase I</fullName>
        <ecNumber evidence="3">3.4.21.89</ecNumber>
    </recommendedName>
</protein>
<feature type="domain" description="Peptidase S26" evidence="6">
    <location>
        <begin position="36"/>
        <end position="229"/>
    </location>
</feature>
<evidence type="ECO:0000256" key="4">
    <source>
        <dbReference type="ARBA" id="ARBA00022801"/>
    </source>
</evidence>
<dbReference type="PANTHER" id="PTHR43390:SF1">
    <property type="entry name" value="CHLOROPLAST PROCESSING PEPTIDASE"/>
    <property type="match status" value="1"/>
</dbReference>
<dbReference type="CDD" id="cd06530">
    <property type="entry name" value="S26_SPase_I"/>
    <property type="match status" value="1"/>
</dbReference>
<dbReference type="AlphaFoldDB" id="A0A6J6N896"/>
<name>A0A6J6N896_9ZZZZ</name>
<evidence type="ECO:0000256" key="5">
    <source>
        <dbReference type="SAM" id="Phobius"/>
    </source>
</evidence>
<dbReference type="GO" id="GO:0006465">
    <property type="term" value="P:signal peptide processing"/>
    <property type="evidence" value="ECO:0007669"/>
    <property type="project" value="InterPro"/>
</dbReference>
<dbReference type="EC" id="3.4.21.89" evidence="3"/>
<proteinExistence type="inferred from homology"/>
<dbReference type="PRINTS" id="PR00727">
    <property type="entry name" value="LEADERPTASE"/>
</dbReference>
<dbReference type="Pfam" id="PF10502">
    <property type="entry name" value="Peptidase_S26"/>
    <property type="match status" value="1"/>
</dbReference>
<dbReference type="InterPro" id="IPR019758">
    <property type="entry name" value="Pept_S26A_signal_pept_1_CS"/>
</dbReference>
<dbReference type="GO" id="GO:0009003">
    <property type="term" value="F:signal peptidase activity"/>
    <property type="evidence" value="ECO:0007669"/>
    <property type="project" value="UniProtKB-EC"/>
</dbReference>
<evidence type="ECO:0000256" key="2">
    <source>
        <dbReference type="ARBA" id="ARBA00009370"/>
    </source>
</evidence>
<dbReference type="InterPro" id="IPR019533">
    <property type="entry name" value="Peptidase_S26"/>
</dbReference>
<keyword evidence="5" id="KW-0472">Membrane</keyword>
<reference evidence="7" key="1">
    <citation type="submission" date="2020-05" db="EMBL/GenBank/DDBJ databases">
        <authorList>
            <person name="Chiriac C."/>
            <person name="Salcher M."/>
            <person name="Ghai R."/>
            <person name="Kavagutti S V."/>
        </authorList>
    </citation>
    <scope>NUCLEOTIDE SEQUENCE</scope>
</reference>
<comment type="similarity">
    <text evidence="2">Belongs to the peptidase S26 family.</text>
</comment>
<keyword evidence="4" id="KW-0378">Hydrolase</keyword>
<evidence type="ECO:0000256" key="3">
    <source>
        <dbReference type="ARBA" id="ARBA00013208"/>
    </source>
</evidence>
<accession>A0A6J6N896</accession>
<dbReference type="GO" id="GO:0004252">
    <property type="term" value="F:serine-type endopeptidase activity"/>
    <property type="evidence" value="ECO:0007669"/>
    <property type="project" value="InterPro"/>
</dbReference>
<evidence type="ECO:0000259" key="6">
    <source>
        <dbReference type="Pfam" id="PF10502"/>
    </source>
</evidence>
<dbReference type="PANTHER" id="PTHR43390">
    <property type="entry name" value="SIGNAL PEPTIDASE I"/>
    <property type="match status" value="1"/>
</dbReference>
<dbReference type="GO" id="GO:0016020">
    <property type="term" value="C:membrane"/>
    <property type="evidence" value="ECO:0007669"/>
    <property type="project" value="InterPro"/>
</dbReference>
<evidence type="ECO:0000313" key="7">
    <source>
        <dbReference type="EMBL" id="CAB4682346.1"/>
    </source>
</evidence>
<organism evidence="7">
    <name type="scientific">freshwater metagenome</name>
    <dbReference type="NCBI Taxonomy" id="449393"/>
    <lineage>
        <taxon>unclassified sequences</taxon>
        <taxon>metagenomes</taxon>
        <taxon>ecological metagenomes</taxon>
    </lineage>
</organism>
<dbReference type="EMBL" id="CAEZXK010000006">
    <property type="protein sequence ID" value="CAB4682346.1"/>
    <property type="molecule type" value="Genomic_DNA"/>
</dbReference>
<sequence>MTDLGQSPQETKAKAPRTLRAKWRRLKKNVFVSFLIDLLVIVATALVLSLLVKTFLIRSFFIPSGSMLETLQIQDRIIVNELVPEVVPVERGDVIVFRDPGNWLSPIVKPEQNFFEASSEWFLSAFGFVASDSTQHLVKRVIGVEGDRIVCCDADKKLTINGVPITEPYLAKGVEPSVLDFDVVVPKDSFWVMGDNRGSSEDSRYHQDLPSKGFVDKKHVVGRAFVISWPVANWLWLENYPNVFKDVPKP</sequence>
<dbReference type="InterPro" id="IPR000223">
    <property type="entry name" value="Pept_S26A_signal_pept_1"/>
</dbReference>
<feature type="transmembrane region" description="Helical" evidence="5">
    <location>
        <begin position="30"/>
        <end position="52"/>
    </location>
</feature>
<evidence type="ECO:0000256" key="1">
    <source>
        <dbReference type="ARBA" id="ARBA00000677"/>
    </source>
</evidence>
<dbReference type="Gene3D" id="2.10.109.10">
    <property type="entry name" value="Umud Fragment, subunit A"/>
    <property type="match status" value="1"/>
</dbReference>
<dbReference type="PROSITE" id="PS00761">
    <property type="entry name" value="SPASE_I_3"/>
    <property type="match status" value="1"/>
</dbReference>
<gene>
    <name evidence="7" type="ORF">UFOPK2370_00397</name>
</gene>
<dbReference type="NCBIfam" id="TIGR02227">
    <property type="entry name" value="sigpep_I_bact"/>
    <property type="match status" value="1"/>
</dbReference>
<keyword evidence="5" id="KW-1133">Transmembrane helix</keyword>
<comment type="catalytic activity">
    <reaction evidence="1">
        <text>Cleavage of hydrophobic, N-terminal signal or leader sequences from secreted and periplasmic proteins.</text>
        <dbReference type="EC" id="3.4.21.89"/>
    </reaction>
</comment>
<dbReference type="SUPFAM" id="SSF51306">
    <property type="entry name" value="LexA/Signal peptidase"/>
    <property type="match status" value="1"/>
</dbReference>
<dbReference type="InterPro" id="IPR036286">
    <property type="entry name" value="LexA/Signal_pep-like_sf"/>
</dbReference>